<keyword evidence="2" id="KW-1185">Reference proteome</keyword>
<evidence type="ECO:0000313" key="1">
    <source>
        <dbReference type="EMBL" id="GCB80779.1"/>
    </source>
</evidence>
<accession>A0A401Q5X1</accession>
<proteinExistence type="predicted"/>
<sequence>FVRSCLTPAHACTLKQNPFLYGRTVFSSLSIKGFIKFTRIHATKKFVNLLYTENLETEGCSDIN</sequence>
<dbReference type="AlphaFoldDB" id="A0A401Q5X1"/>
<evidence type="ECO:0000313" key="2">
    <source>
        <dbReference type="Proteomes" id="UP000288216"/>
    </source>
</evidence>
<dbReference type="Proteomes" id="UP000288216">
    <property type="component" value="Unassembled WGS sequence"/>
</dbReference>
<feature type="non-terminal residue" evidence="1">
    <location>
        <position position="1"/>
    </location>
</feature>
<reference evidence="1 2" key="1">
    <citation type="journal article" date="2018" name="Nat. Ecol. Evol.">
        <title>Shark genomes provide insights into elasmobranch evolution and the origin of vertebrates.</title>
        <authorList>
            <person name="Hara Y"/>
            <person name="Yamaguchi K"/>
            <person name="Onimaru K"/>
            <person name="Kadota M"/>
            <person name="Koyanagi M"/>
            <person name="Keeley SD"/>
            <person name="Tatsumi K"/>
            <person name="Tanaka K"/>
            <person name="Motone F"/>
            <person name="Kageyama Y"/>
            <person name="Nozu R"/>
            <person name="Adachi N"/>
            <person name="Nishimura O"/>
            <person name="Nakagawa R"/>
            <person name="Tanegashima C"/>
            <person name="Kiyatake I"/>
            <person name="Matsumoto R"/>
            <person name="Murakumo K"/>
            <person name="Nishida K"/>
            <person name="Terakita A"/>
            <person name="Kuratani S"/>
            <person name="Sato K"/>
            <person name="Hyodo S Kuraku.S."/>
        </authorList>
    </citation>
    <scope>NUCLEOTIDE SEQUENCE [LARGE SCALE GENOMIC DNA]</scope>
</reference>
<gene>
    <name evidence="1" type="ORF">scyTo_0022709</name>
</gene>
<protein>
    <submittedName>
        <fullName evidence="1">Uncharacterized protein</fullName>
    </submittedName>
</protein>
<comment type="caution">
    <text evidence="1">The sequence shown here is derived from an EMBL/GenBank/DDBJ whole genome shotgun (WGS) entry which is preliminary data.</text>
</comment>
<dbReference type="EMBL" id="BFAA01023639">
    <property type="protein sequence ID" value="GCB80779.1"/>
    <property type="molecule type" value="Genomic_DNA"/>
</dbReference>
<name>A0A401Q5X1_SCYTO</name>
<organism evidence="1 2">
    <name type="scientific">Scyliorhinus torazame</name>
    <name type="common">Cloudy catshark</name>
    <name type="synonym">Catulus torazame</name>
    <dbReference type="NCBI Taxonomy" id="75743"/>
    <lineage>
        <taxon>Eukaryota</taxon>
        <taxon>Metazoa</taxon>
        <taxon>Chordata</taxon>
        <taxon>Craniata</taxon>
        <taxon>Vertebrata</taxon>
        <taxon>Chondrichthyes</taxon>
        <taxon>Elasmobranchii</taxon>
        <taxon>Galeomorphii</taxon>
        <taxon>Galeoidea</taxon>
        <taxon>Carcharhiniformes</taxon>
        <taxon>Scyliorhinidae</taxon>
        <taxon>Scyliorhinus</taxon>
    </lineage>
</organism>